<comment type="subcellular location">
    <subcellularLocation>
        <location evidence="1">Cytoplasm</location>
    </subcellularLocation>
</comment>
<evidence type="ECO:0000259" key="7">
    <source>
        <dbReference type="Pfam" id="PF19047"/>
    </source>
</evidence>
<dbReference type="SUPFAM" id="SSF116907">
    <property type="entry name" value="Hook domain"/>
    <property type="match status" value="1"/>
</dbReference>
<feature type="compositionally biased region" description="Basic and acidic residues" evidence="5">
    <location>
        <begin position="297"/>
        <end position="310"/>
    </location>
</feature>
<dbReference type="GO" id="GO:0008017">
    <property type="term" value="F:microtubule binding"/>
    <property type="evidence" value="ECO:0007669"/>
    <property type="project" value="InterPro"/>
</dbReference>
<evidence type="ECO:0000313" key="9">
    <source>
        <dbReference type="Proteomes" id="UP000765509"/>
    </source>
</evidence>
<evidence type="ECO:0000259" key="6">
    <source>
        <dbReference type="Pfam" id="PF05622"/>
    </source>
</evidence>
<dbReference type="InterPro" id="IPR008636">
    <property type="entry name" value="Hook_C"/>
</dbReference>
<evidence type="ECO:0008006" key="10">
    <source>
        <dbReference type="Google" id="ProtNLM"/>
    </source>
</evidence>
<organism evidence="8 9">
    <name type="scientific">Austropuccinia psidii MF-1</name>
    <dbReference type="NCBI Taxonomy" id="1389203"/>
    <lineage>
        <taxon>Eukaryota</taxon>
        <taxon>Fungi</taxon>
        <taxon>Dikarya</taxon>
        <taxon>Basidiomycota</taxon>
        <taxon>Pucciniomycotina</taxon>
        <taxon>Pucciniomycetes</taxon>
        <taxon>Pucciniales</taxon>
        <taxon>Sphaerophragmiaceae</taxon>
        <taxon>Austropuccinia</taxon>
    </lineage>
</organism>
<dbReference type="InterPro" id="IPR043936">
    <property type="entry name" value="HOOK_N"/>
</dbReference>
<proteinExistence type="predicted"/>
<dbReference type="Gene3D" id="1.10.418.10">
    <property type="entry name" value="Calponin-like domain"/>
    <property type="match status" value="1"/>
</dbReference>
<feature type="region of interest" description="Disordered" evidence="5">
    <location>
        <begin position="902"/>
        <end position="951"/>
    </location>
</feature>
<feature type="domain" description="Hook C-terminal" evidence="6">
    <location>
        <begin position="294"/>
        <end position="496"/>
    </location>
</feature>
<feature type="domain" description="HOOK N-terminal" evidence="7">
    <location>
        <begin position="58"/>
        <end position="176"/>
    </location>
</feature>
<dbReference type="EMBL" id="AVOT02015324">
    <property type="protein sequence ID" value="MBW0499557.1"/>
    <property type="molecule type" value="Genomic_DNA"/>
</dbReference>
<comment type="caution">
    <text evidence="8">The sequence shown here is derived from an EMBL/GenBank/DDBJ whole genome shotgun (WGS) entry which is preliminary data.</text>
</comment>
<evidence type="ECO:0000256" key="3">
    <source>
        <dbReference type="ARBA" id="ARBA00023054"/>
    </source>
</evidence>
<dbReference type="Pfam" id="PF19047">
    <property type="entry name" value="HOOK_N"/>
    <property type="match status" value="1"/>
</dbReference>
<name>A0A9Q3HCR2_9BASI</name>
<feature type="coiled-coil region" evidence="4">
    <location>
        <begin position="555"/>
        <end position="614"/>
    </location>
</feature>
<feature type="coiled-coil region" evidence="4">
    <location>
        <begin position="334"/>
        <end position="499"/>
    </location>
</feature>
<evidence type="ECO:0000313" key="8">
    <source>
        <dbReference type="EMBL" id="MBW0499557.1"/>
    </source>
</evidence>
<dbReference type="OrthoDB" id="49395at2759"/>
<feature type="region of interest" description="Disordered" evidence="5">
    <location>
        <begin position="500"/>
        <end position="521"/>
    </location>
</feature>
<keyword evidence="9" id="KW-1185">Reference proteome</keyword>
<feature type="region of interest" description="Disordered" evidence="5">
    <location>
        <begin position="189"/>
        <end position="223"/>
    </location>
</feature>
<dbReference type="PANTHER" id="PTHR18947:SF28">
    <property type="entry name" value="GIRDIN, ISOFORM A"/>
    <property type="match status" value="1"/>
</dbReference>
<evidence type="ECO:0000256" key="1">
    <source>
        <dbReference type="ARBA" id="ARBA00004496"/>
    </source>
</evidence>
<dbReference type="GO" id="GO:0005815">
    <property type="term" value="C:microtubule organizing center"/>
    <property type="evidence" value="ECO:0007669"/>
    <property type="project" value="TreeGrafter"/>
</dbReference>
<dbReference type="Proteomes" id="UP000765509">
    <property type="component" value="Unassembled WGS sequence"/>
</dbReference>
<sequence length="967" mass="112008">MLTINKKNSKSDLALILWLKSLNLSKFHTDHQDDQDQPQEIENHHLIQSSLNTSNNLGQIICDGEILWEILTIIDSSFFRAPRPSSISGGLSEIWVLRFTSFKKMFKLITRYFEEQLKKSFKEFQPLPNLQKIAKDGDLNESILLCMIIVTLTTLACPEEHVPKIQCLPTWAQTALMLGIESISSKLTSTENFGSPHRSRQNEPIQDPLNISNSSSDKNFEDEDETLLQQFHQLQLDYDHLKAEIRLVNQSYQDTTHKLFITEQDLKSTQQELQNLQLDPISTRQHRDEDFNSESDDLNHPNSDHRHPNKRQEYALRAELDQTKIELTNLGSKLDLAELTNEQQTKQIEEMRKKLDELSDVEEINRGLRDQLDEVRHEMERARKLENVIEKYKKKLDESADVRRQLKTLEEQNSDLLDRNTALENDYRKVAAFKPLMEQYKSQIVTLESELSSRKRETDRLQFELDTTRARLQKAEEDRDREGEELALYEERVKELEEENPIHHSRRRRKNVQSEEDGDDLGILDASFDRHVEEETGIIEGIGGELHDAIEGRTMTSLKLEIRKLQREIKILRSSQGEDEVNSNQKYLVLENLLEDANRMKKKYEDDYLKQYRETIILSNQLEEIRSGKSISGDGPEANIALRQRLNETVAELEKLKAEYTELNVTFEQVNNELTIAKSDLHLVGKDQLEMLSSLRDSVSTEKISLSNEVERLKKEQSLLRDQLTMKTEQIQSLLLEKINLQSDSIDQRERMLMRDRGTLGKTGNGGEMSEDGRTRLAVVEQLLKEKEEEQRILKSKLEKARLFIMNQDKLYKESTLGSRDSNALVDGPLANYFETQQALEAEIVALKDLTERQRVQHHEMESRLQKELRLMASAWHNLGQQKLREAIASNRNDQQIDRNGRMMVSKPPIGTLGGTHTTNGNNQNRNDKSSRVSGSLSATKGFGGQLKPQSWVKQQRDRMVNQYALY</sequence>
<dbReference type="PANTHER" id="PTHR18947">
    <property type="entry name" value="HOOK PROTEINS"/>
    <property type="match status" value="1"/>
</dbReference>
<dbReference type="AlphaFoldDB" id="A0A9Q3HCR2"/>
<evidence type="ECO:0000256" key="5">
    <source>
        <dbReference type="SAM" id="MobiDB-lite"/>
    </source>
</evidence>
<reference evidence="8" key="1">
    <citation type="submission" date="2021-03" db="EMBL/GenBank/DDBJ databases">
        <title>Draft genome sequence of rust myrtle Austropuccinia psidii MF-1, a brazilian biotype.</title>
        <authorList>
            <person name="Quecine M.C."/>
            <person name="Pachon D.M.R."/>
            <person name="Bonatelli M.L."/>
            <person name="Correr F.H."/>
            <person name="Franceschini L.M."/>
            <person name="Leite T.F."/>
            <person name="Margarido G.R.A."/>
            <person name="Almeida C.A."/>
            <person name="Ferrarezi J.A."/>
            <person name="Labate C.A."/>
        </authorList>
    </citation>
    <scope>NUCLEOTIDE SEQUENCE</scope>
    <source>
        <strain evidence="8">MF-1</strain>
    </source>
</reference>
<dbReference type="CDD" id="cd22211">
    <property type="entry name" value="HkD_SF"/>
    <property type="match status" value="1"/>
</dbReference>
<dbReference type="GO" id="GO:0051959">
    <property type="term" value="F:dynein light intermediate chain binding"/>
    <property type="evidence" value="ECO:0007669"/>
    <property type="project" value="TreeGrafter"/>
</dbReference>
<evidence type="ECO:0000256" key="4">
    <source>
        <dbReference type="SAM" id="Coils"/>
    </source>
</evidence>
<keyword evidence="2" id="KW-0963">Cytoplasm</keyword>
<dbReference type="GO" id="GO:0030705">
    <property type="term" value="P:cytoskeleton-dependent intracellular transport"/>
    <property type="evidence" value="ECO:0007669"/>
    <property type="project" value="InterPro"/>
</dbReference>
<dbReference type="GO" id="GO:0005737">
    <property type="term" value="C:cytoplasm"/>
    <property type="evidence" value="ECO:0007669"/>
    <property type="project" value="UniProtKB-SubCell"/>
</dbReference>
<feature type="coiled-coil region" evidence="4">
    <location>
        <begin position="639"/>
        <end position="730"/>
    </location>
</feature>
<evidence type="ECO:0000256" key="2">
    <source>
        <dbReference type="ARBA" id="ARBA00022490"/>
    </source>
</evidence>
<dbReference type="Pfam" id="PF05622">
    <property type="entry name" value="HOOK"/>
    <property type="match status" value="1"/>
</dbReference>
<feature type="compositionally biased region" description="Low complexity" evidence="5">
    <location>
        <begin position="915"/>
        <end position="925"/>
    </location>
</feature>
<keyword evidence="3 4" id="KW-0175">Coiled coil</keyword>
<feature type="region of interest" description="Disordered" evidence="5">
    <location>
        <begin position="278"/>
        <end position="310"/>
    </location>
</feature>
<accession>A0A9Q3HCR2</accession>
<protein>
    <recommendedName>
        <fullName evidence="10">HOOK N-terminal domain-containing protein</fullName>
    </recommendedName>
</protein>
<dbReference type="InterPro" id="IPR036872">
    <property type="entry name" value="CH_dom_sf"/>
</dbReference>
<dbReference type="GO" id="GO:0031122">
    <property type="term" value="P:cytoplasmic microtubule organization"/>
    <property type="evidence" value="ECO:0007669"/>
    <property type="project" value="InterPro"/>
</dbReference>
<gene>
    <name evidence="8" type="ORF">O181_039272</name>
</gene>